<feature type="compositionally biased region" description="Basic and acidic residues" evidence="1">
    <location>
        <begin position="31"/>
        <end position="75"/>
    </location>
</feature>
<keyword evidence="3" id="KW-1185">Reference proteome</keyword>
<reference evidence="2" key="1">
    <citation type="submission" date="2021-01" db="EMBL/GenBank/DDBJ databases">
        <title>Whole genome shotgun sequence of Sinosporangium siamense NBRC 109515.</title>
        <authorList>
            <person name="Komaki H."/>
            <person name="Tamura T."/>
        </authorList>
    </citation>
    <scope>NUCLEOTIDE SEQUENCE</scope>
    <source>
        <strain evidence="2">NBRC 109515</strain>
    </source>
</reference>
<organism evidence="2 3">
    <name type="scientific">Sinosporangium siamense</name>
    <dbReference type="NCBI Taxonomy" id="1367973"/>
    <lineage>
        <taxon>Bacteria</taxon>
        <taxon>Bacillati</taxon>
        <taxon>Actinomycetota</taxon>
        <taxon>Actinomycetes</taxon>
        <taxon>Streptosporangiales</taxon>
        <taxon>Streptosporangiaceae</taxon>
        <taxon>Sinosporangium</taxon>
    </lineage>
</organism>
<protein>
    <submittedName>
        <fullName evidence="2">Uncharacterized protein</fullName>
    </submittedName>
</protein>
<sequence length="75" mass="8693">MIHDRRDRREHSRAIEDVEDCEVGMPARAGHVHEPAASDSVRDRASRSRDRLSVRADDLVMQRRDARGEDRTEAR</sequence>
<accession>A0A919V9P5</accession>
<dbReference type="AlphaFoldDB" id="A0A919V9P5"/>
<name>A0A919V9P5_9ACTN</name>
<gene>
    <name evidence="2" type="ORF">Ssi02_57670</name>
</gene>
<feature type="compositionally biased region" description="Basic and acidic residues" evidence="1">
    <location>
        <begin position="1"/>
        <end position="16"/>
    </location>
</feature>
<proteinExistence type="predicted"/>
<evidence type="ECO:0000313" key="2">
    <source>
        <dbReference type="EMBL" id="GII95536.1"/>
    </source>
</evidence>
<evidence type="ECO:0000313" key="3">
    <source>
        <dbReference type="Proteomes" id="UP000606172"/>
    </source>
</evidence>
<dbReference type="Proteomes" id="UP000606172">
    <property type="component" value="Unassembled WGS sequence"/>
</dbReference>
<feature type="region of interest" description="Disordered" evidence="1">
    <location>
        <begin position="1"/>
        <end position="75"/>
    </location>
</feature>
<comment type="caution">
    <text evidence="2">The sequence shown here is derived from an EMBL/GenBank/DDBJ whole genome shotgun (WGS) entry which is preliminary data.</text>
</comment>
<dbReference type="EMBL" id="BOOW01000036">
    <property type="protein sequence ID" value="GII95536.1"/>
    <property type="molecule type" value="Genomic_DNA"/>
</dbReference>
<evidence type="ECO:0000256" key="1">
    <source>
        <dbReference type="SAM" id="MobiDB-lite"/>
    </source>
</evidence>